<evidence type="ECO:0000256" key="1">
    <source>
        <dbReference type="ARBA" id="ARBA00009428"/>
    </source>
</evidence>
<dbReference type="GO" id="GO:0016491">
    <property type="term" value="F:oxidoreductase activity"/>
    <property type="evidence" value="ECO:0007669"/>
    <property type="project" value="InterPro"/>
</dbReference>
<dbReference type="InterPro" id="IPR029039">
    <property type="entry name" value="Flavoprotein-like_sf"/>
</dbReference>
<sequence>MHIQIIVGSIREGRKAKTVGDWAYQFSAKRENFSVELIDLKDWDLPMFDFSKPPIMGDYENPLQQQWADKIAQGDGYLFISPEYNHGYTPVLKNALDYIYGEWGHKPASFITYGGAGGARGIEQLRLVLIELNMVPLRESLHISNLWNKFKNGFFEGDKSDVKQLNKVLEAILWWGNALKEARKTL</sequence>
<dbReference type="RefSeq" id="WP_093339911.1">
    <property type="nucleotide sequence ID" value="NZ_FOXD01000041.1"/>
</dbReference>
<dbReference type="OrthoDB" id="9812295at2"/>
<feature type="domain" description="NADPH-dependent FMN reductase-like" evidence="2">
    <location>
        <begin position="1"/>
        <end position="145"/>
    </location>
</feature>
<dbReference type="STRING" id="1884432.SAMN05518683_1415"/>
<organism evidence="3 4">
    <name type="scientific">Salibacterium halotolerans</name>
    <dbReference type="NCBI Taxonomy" id="1884432"/>
    <lineage>
        <taxon>Bacteria</taxon>
        <taxon>Bacillati</taxon>
        <taxon>Bacillota</taxon>
        <taxon>Bacilli</taxon>
        <taxon>Bacillales</taxon>
        <taxon>Bacillaceae</taxon>
    </lineage>
</organism>
<dbReference type="Pfam" id="PF03358">
    <property type="entry name" value="FMN_red"/>
    <property type="match status" value="1"/>
</dbReference>
<dbReference type="GO" id="GO:0010181">
    <property type="term" value="F:FMN binding"/>
    <property type="evidence" value="ECO:0007669"/>
    <property type="project" value="TreeGrafter"/>
</dbReference>
<name>A0A1I5YDX5_9BACI</name>
<dbReference type="EMBL" id="FOXD01000041">
    <property type="protein sequence ID" value="SFQ42435.1"/>
    <property type="molecule type" value="Genomic_DNA"/>
</dbReference>
<evidence type="ECO:0000313" key="4">
    <source>
        <dbReference type="Proteomes" id="UP000198892"/>
    </source>
</evidence>
<comment type="similarity">
    <text evidence="1">Belongs to the azoreductase type 2 family.</text>
</comment>
<accession>A0A1I5YDX5</accession>
<dbReference type="Proteomes" id="UP000198892">
    <property type="component" value="Unassembled WGS sequence"/>
</dbReference>
<evidence type="ECO:0000259" key="2">
    <source>
        <dbReference type="Pfam" id="PF03358"/>
    </source>
</evidence>
<evidence type="ECO:0000313" key="3">
    <source>
        <dbReference type="EMBL" id="SFQ42435.1"/>
    </source>
</evidence>
<reference evidence="4" key="1">
    <citation type="submission" date="2016-10" db="EMBL/GenBank/DDBJ databases">
        <authorList>
            <person name="Varghese N."/>
            <person name="Submissions S."/>
        </authorList>
    </citation>
    <scope>NUCLEOTIDE SEQUENCE [LARGE SCALE GENOMIC DNA]</scope>
    <source>
        <strain evidence="4">S7</strain>
    </source>
</reference>
<dbReference type="InterPro" id="IPR005025">
    <property type="entry name" value="FMN_Rdtase-like_dom"/>
</dbReference>
<protein>
    <submittedName>
        <fullName evidence="3">NAD(P)H-dependent FMN reductase</fullName>
    </submittedName>
</protein>
<dbReference type="InterPro" id="IPR050712">
    <property type="entry name" value="NAD(P)H-dep_reductase"/>
</dbReference>
<keyword evidence="4" id="KW-1185">Reference proteome</keyword>
<dbReference type="Gene3D" id="3.40.50.360">
    <property type="match status" value="1"/>
</dbReference>
<dbReference type="PANTHER" id="PTHR30543:SF21">
    <property type="entry name" value="NAD(P)H-DEPENDENT FMN REDUCTASE LOT6"/>
    <property type="match status" value="1"/>
</dbReference>
<gene>
    <name evidence="3" type="ORF">SAMN05518683_1415</name>
</gene>
<dbReference type="PANTHER" id="PTHR30543">
    <property type="entry name" value="CHROMATE REDUCTASE"/>
    <property type="match status" value="1"/>
</dbReference>
<proteinExistence type="inferred from homology"/>
<dbReference type="GO" id="GO:0005829">
    <property type="term" value="C:cytosol"/>
    <property type="evidence" value="ECO:0007669"/>
    <property type="project" value="TreeGrafter"/>
</dbReference>
<dbReference type="SUPFAM" id="SSF52218">
    <property type="entry name" value="Flavoproteins"/>
    <property type="match status" value="1"/>
</dbReference>
<dbReference type="AlphaFoldDB" id="A0A1I5YDX5"/>